<protein>
    <recommendedName>
        <fullName evidence="4">FYVE-type domain-containing protein</fullName>
    </recommendedName>
</protein>
<dbReference type="OrthoDB" id="161167at2759"/>
<name>A0A976IMC5_BRELC</name>
<dbReference type="EMBL" id="SHOA02000023">
    <property type="protein sequence ID" value="TDH74383.1"/>
    <property type="molecule type" value="Genomic_DNA"/>
</dbReference>
<dbReference type="RefSeq" id="XP_067823881.1">
    <property type="nucleotide sequence ID" value="XM_067963164.1"/>
</dbReference>
<evidence type="ECO:0000313" key="3">
    <source>
        <dbReference type="Proteomes" id="UP000294530"/>
    </source>
</evidence>
<dbReference type="Proteomes" id="UP000294530">
    <property type="component" value="Unassembled WGS sequence"/>
</dbReference>
<organism evidence="2 3">
    <name type="scientific">Bremia lactucae</name>
    <name type="common">Lettuce downy mildew</name>
    <dbReference type="NCBI Taxonomy" id="4779"/>
    <lineage>
        <taxon>Eukaryota</taxon>
        <taxon>Sar</taxon>
        <taxon>Stramenopiles</taxon>
        <taxon>Oomycota</taxon>
        <taxon>Peronosporomycetes</taxon>
        <taxon>Peronosporales</taxon>
        <taxon>Peronosporaceae</taxon>
        <taxon>Bremia</taxon>
    </lineage>
</organism>
<feature type="compositionally biased region" description="Low complexity" evidence="1">
    <location>
        <begin position="379"/>
        <end position="394"/>
    </location>
</feature>
<evidence type="ECO:0000313" key="2">
    <source>
        <dbReference type="EMBL" id="TDH74383.1"/>
    </source>
</evidence>
<dbReference type="PANTHER" id="PTHR13510:SF44">
    <property type="entry name" value="RABENOSYN-5"/>
    <property type="match status" value="1"/>
</dbReference>
<keyword evidence="3" id="KW-1185">Reference proteome</keyword>
<dbReference type="PANTHER" id="PTHR13510">
    <property type="entry name" value="FYVE-FINGER-CONTAINING RAB5 EFFECTOR PROTEIN RABENOSYN-5-RELATED"/>
    <property type="match status" value="1"/>
</dbReference>
<reference evidence="2 3" key="1">
    <citation type="journal article" date="2021" name="Genome Biol.">
        <title>AFLAP: assembly-free linkage analysis pipeline using k-mers from genome sequencing data.</title>
        <authorList>
            <person name="Fletcher K."/>
            <person name="Zhang L."/>
            <person name="Gil J."/>
            <person name="Han R."/>
            <person name="Cavanaugh K."/>
            <person name="Michelmore R."/>
        </authorList>
    </citation>
    <scope>NUCLEOTIDE SEQUENCE [LARGE SCALE GENOMIC DNA]</scope>
    <source>
        <strain evidence="2 3">SF5</strain>
    </source>
</reference>
<sequence length="403" mass="44905">MRFPLPADTFPTLVLSEEDRHELQTLSEGFVHSAIDEYTTFRFTHKCILDKEQWKVVKTRDAMTSYRDLRGIGTERSQVFTHKRLGSSVMTSSTKTLGLLAFGTIEGEFDDMAYGLINGSTELLKIKASYTNDKIVDCKVLATIVEPSPKDPVRGMFLKWSVSMGASCLLRNVVRPRDFVYLESVGSLQGESGERIGYSLVHSLQISTIRELFEYQIVRASTSICVLFRQKTSGKIELYVKGFVDAMGSIQQGVAVSITADALMSFSNIVHCGQMKKLHWLWMTRKTIQLDPPNTQCIICSHVPSRPQLCGICLNIMCSRCSVTKKLCFLSATTRQVSQRSVVFCIRCLLAGLKADALKVAADEVIRQNPLDSFDISTNSTPSSRMVSPSSTNPPDATREFFG</sequence>
<dbReference type="InterPro" id="IPR052727">
    <property type="entry name" value="Rab4/Rab5_effector"/>
</dbReference>
<evidence type="ECO:0000256" key="1">
    <source>
        <dbReference type="SAM" id="MobiDB-lite"/>
    </source>
</evidence>
<evidence type="ECO:0008006" key="4">
    <source>
        <dbReference type="Google" id="ProtNLM"/>
    </source>
</evidence>
<dbReference type="GeneID" id="94348835"/>
<proteinExistence type="predicted"/>
<gene>
    <name evidence="2" type="ORF">CCR75_005081</name>
</gene>
<dbReference type="AlphaFoldDB" id="A0A976IMC5"/>
<comment type="caution">
    <text evidence="2">The sequence shown here is derived from an EMBL/GenBank/DDBJ whole genome shotgun (WGS) entry which is preliminary data.</text>
</comment>
<feature type="region of interest" description="Disordered" evidence="1">
    <location>
        <begin position="376"/>
        <end position="403"/>
    </location>
</feature>
<dbReference type="KEGG" id="blac:94348835"/>
<accession>A0A976IMC5</accession>